<protein>
    <submittedName>
        <fullName evidence="1">Uncharacterized protein</fullName>
    </submittedName>
</protein>
<dbReference type="RefSeq" id="WP_338736781.1">
    <property type="nucleotide sequence ID" value="NZ_CP146612.1"/>
</dbReference>
<keyword evidence="2" id="KW-1185">Reference proteome</keyword>
<evidence type="ECO:0000313" key="1">
    <source>
        <dbReference type="EMBL" id="WWX24667.1"/>
    </source>
</evidence>
<accession>A0ABZ2J1B0</accession>
<sequence length="108" mass="12317">MGLTLGEAIRHIVNKNYAIVSADLFDECLGRKYEGTANVPAKEKTTWPMKIEEKLKEVHQVKLGEGEFKWTRQDIGSDTYLDVKLWLEDELGLPHKEVDRGFKLGVSN</sequence>
<gene>
    <name evidence="1" type="ORF">V8247_05200</name>
</gene>
<name>A0ABZ2J1B0_9CHLR</name>
<reference evidence="1 2" key="1">
    <citation type="submission" date="2024-03" db="EMBL/GenBank/DDBJ databases">
        <title>A Dehalogenimonas Isolated from Estuarine Sediments Dihaloeliminates Chlorinated Alkanes.</title>
        <authorList>
            <person name="Yang Y."/>
            <person name="Wang H."/>
        </authorList>
    </citation>
    <scope>NUCLEOTIDE SEQUENCE [LARGE SCALE GENOMIC DNA]</scope>
    <source>
        <strain evidence="1 2">W</strain>
    </source>
</reference>
<dbReference type="Proteomes" id="UP001375370">
    <property type="component" value="Chromosome"/>
</dbReference>
<evidence type="ECO:0000313" key="2">
    <source>
        <dbReference type="Proteomes" id="UP001375370"/>
    </source>
</evidence>
<dbReference type="EMBL" id="CP146612">
    <property type="protein sequence ID" value="WWX24667.1"/>
    <property type="molecule type" value="Genomic_DNA"/>
</dbReference>
<organism evidence="1 2">
    <name type="scientific">Candidatus Dehalogenimonas loeffleri</name>
    <dbReference type="NCBI Taxonomy" id="3127115"/>
    <lineage>
        <taxon>Bacteria</taxon>
        <taxon>Bacillati</taxon>
        <taxon>Chloroflexota</taxon>
        <taxon>Dehalococcoidia</taxon>
        <taxon>Dehalococcoidales</taxon>
        <taxon>Dehalococcoidaceae</taxon>
        <taxon>Dehalogenimonas</taxon>
    </lineage>
</organism>
<proteinExistence type="predicted"/>